<evidence type="ECO:0000256" key="1">
    <source>
        <dbReference type="SAM" id="MobiDB-lite"/>
    </source>
</evidence>
<name>A0A9D1VS10_9BACT</name>
<keyword evidence="2" id="KW-0812">Transmembrane</keyword>
<protein>
    <submittedName>
        <fullName evidence="4">Gliding motility protein GldL</fullName>
    </submittedName>
</protein>
<reference evidence="4" key="1">
    <citation type="journal article" date="2021" name="PeerJ">
        <title>Extensive microbial diversity within the chicken gut microbiome revealed by metagenomics and culture.</title>
        <authorList>
            <person name="Gilroy R."/>
            <person name="Ravi A."/>
            <person name="Getino M."/>
            <person name="Pursley I."/>
            <person name="Horton D.L."/>
            <person name="Alikhan N.F."/>
            <person name="Baker D."/>
            <person name="Gharbi K."/>
            <person name="Hall N."/>
            <person name="Watson M."/>
            <person name="Adriaenssens E.M."/>
            <person name="Foster-Nyarko E."/>
            <person name="Jarju S."/>
            <person name="Secka A."/>
            <person name="Antonio M."/>
            <person name="Oren A."/>
            <person name="Chaudhuri R.R."/>
            <person name="La Ragione R."/>
            <person name="Hildebrand F."/>
            <person name="Pallen M.J."/>
        </authorList>
    </citation>
    <scope>NUCLEOTIDE SEQUENCE</scope>
    <source>
        <strain evidence="4">ChiHjej12B11-16260</strain>
    </source>
</reference>
<proteinExistence type="predicted"/>
<organism evidence="4 5">
    <name type="scientific">Candidatus Barnesiella excrementipullorum</name>
    <dbReference type="NCBI Taxonomy" id="2838479"/>
    <lineage>
        <taxon>Bacteria</taxon>
        <taxon>Pseudomonadati</taxon>
        <taxon>Bacteroidota</taxon>
        <taxon>Bacteroidia</taxon>
        <taxon>Bacteroidales</taxon>
        <taxon>Barnesiellaceae</taxon>
        <taxon>Barnesiella</taxon>
    </lineage>
</organism>
<dbReference type="Proteomes" id="UP000824246">
    <property type="component" value="Unassembled WGS sequence"/>
</dbReference>
<dbReference type="AlphaFoldDB" id="A0A9D1VS10"/>
<dbReference type="Pfam" id="PF22827">
    <property type="entry name" value="GldL_N"/>
    <property type="match status" value="1"/>
</dbReference>
<feature type="region of interest" description="Disordered" evidence="1">
    <location>
        <begin position="313"/>
        <end position="339"/>
    </location>
</feature>
<evidence type="ECO:0000313" key="5">
    <source>
        <dbReference type="Proteomes" id="UP000824246"/>
    </source>
</evidence>
<feature type="domain" description="Gliding motility protein GldL-like N-terminal" evidence="3">
    <location>
        <begin position="27"/>
        <end position="87"/>
    </location>
</feature>
<gene>
    <name evidence="4" type="primary">gldL</name>
    <name evidence="4" type="ORF">H9982_06960</name>
</gene>
<sequence length="339" mass="37090">MGKYKKYKNKIEKFLSSDRGQRFFNFAYSIGAAVVIWGALFKILHLPGGNFLLSLGMGTEVLMFILSAFDKPASSYHWEDVFPVLASRDPEERPDFGKGGGATIIGGKGGTIVVDGTSGTTLSPDEARQAVGLPDGINLSEADTQSLSDSIQKMSAAADQLSRMAELTDATQQYLSQLAAISSQMEQLRAATESLTQVSNTLLGSYQSITSHSDGLSEQSSGYVEQMEALNRNISGLNTIYEIQLKSISSQLDNIDRVNNGIKNISRMYESAMGDSDRYCKESEKMTQYIQQLNSVYEKMITAMTINMYRPMPGAPVEEPRKTDETPRTATTGNNEVNA</sequence>
<feature type="compositionally biased region" description="Basic and acidic residues" evidence="1">
    <location>
        <begin position="318"/>
        <end position="327"/>
    </location>
</feature>
<accession>A0A9D1VS10</accession>
<dbReference type="EMBL" id="DXFB01000179">
    <property type="protein sequence ID" value="HIX45944.1"/>
    <property type="molecule type" value="Genomic_DNA"/>
</dbReference>
<dbReference type="InterPro" id="IPR055087">
    <property type="entry name" value="GldL-like_N"/>
</dbReference>
<keyword evidence="2" id="KW-1133">Transmembrane helix</keyword>
<feature type="transmembrane region" description="Helical" evidence="2">
    <location>
        <begin position="23"/>
        <end position="45"/>
    </location>
</feature>
<dbReference type="NCBIfam" id="TIGR03513">
    <property type="entry name" value="GldL_gliding"/>
    <property type="match status" value="1"/>
</dbReference>
<comment type="caution">
    <text evidence="4">The sequence shown here is derived from an EMBL/GenBank/DDBJ whole genome shotgun (WGS) entry which is preliminary data.</text>
</comment>
<evidence type="ECO:0000256" key="2">
    <source>
        <dbReference type="SAM" id="Phobius"/>
    </source>
</evidence>
<evidence type="ECO:0000313" key="4">
    <source>
        <dbReference type="EMBL" id="HIX45944.1"/>
    </source>
</evidence>
<keyword evidence="2" id="KW-0472">Membrane</keyword>
<feature type="compositionally biased region" description="Polar residues" evidence="1">
    <location>
        <begin position="328"/>
        <end position="339"/>
    </location>
</feature>
<dbReference type="InterPro" id="IPR019852">
    <property type="entry name" value="Motility-assoc_prot_GldL"/>
</dbReference>
<evidence type="ECO:0000259" key="3">
    <source>
        <dbReference type="Pfam" id="PF22827"/>
    </source>
</evidence>
<reference evidence="4" key="2">
    <citation type="submission" date="2021-04" db="EMBL/GenBank/DDBJ databases">
        <authorList>
            <person name="Gilroy R."/>
        </authorList>
    </citation>
    <scope>NUCLEOTIDE SEQUENCE</scope>
    <source>
        <strain evidence="4">ChiHjej12B11-16260</strain>
    </source>
</reference>
<dbReference type="SUPFAM" id="SSF58104">
    <property type="entry name" value="Methyl-accepting chemotaxis protein (MCP) signaling domain"/>
    <property type="match status" value="1"/>
</dbReference>